<name>A0A1J0WFS5_9RHOB</name>
<sequence>MSDCHSDRPARGHLRWDRAASLLPTGARSEPGPHGALVPDSLRDSDQIAVVYDKGQTPPEITIRQVSGSVHTVLADGVAVAVVASANGPAPSKEDVLLVERTT</sequence>
<protein>
    <submittedName>
        <fullName evidence="1">Uncharacterized protein</fullName>
    </submittedName>
</protein>
<proteinExistence type="predicted"/>
<accession>A0A1J0WFS5</accession>
<reference evidence="1 2" key="1">
    <citation type="submission" date="2016-11" db="EMBL/GenBank/DDBJ databases">
        <title>Complete genome sequence of Sulfitobacter sp. AM1-D1, a toxic bacteria associated with marine dinoflagellate Alexandrium minutum in East China Sea.</title>
        <authorList>
            <person name="Yang Q."/>
            <person name="Zhang X."/>
            <person name="Tian X."/>
        </authorList>
    </citation>
    <scope>NUCLEOTIDE SEQUENCE [LARGE SCALE GENOMIC DNA]</scope>
    <source>
        <strain evidence="1 2">AM1-D1</strain>
    </source>
</reference>
<keyword evidence="2" id="KW-1185">Reference proteome</keyword>
<organism evidence="1 2">
    <name type="scientific">Sulfitobacter alexandrii</name>
    <dbReference type="NCBI Taxonomy" id="1917485"/>
    <lineage>
        <taxon>Bacteria</taxon>
        <taxon>Pseudomonadati</taxon>
        <taxon>Pseudomonadota</taxon>
        <taxon>Alphaproteobacteria</taxon>
        <taxon>Rhodobacterales</taxon>
        <taxon>Roseobacteraceae</taxon>
        <taxon>Sulfitobacter</taxon>
    </lineage>
</organism>
<dbReference type="KEGG" id="suam:BOO69_06870"/>
<evidence type="ECO:0000313" key="1">
    <source>
        <dbReference type="EMBL" id="APE43167.1"/>
    </source>
</evidence>
<dbReference type="Proteomes" id="UP000181897">
    <property type="component" value="Chromosome"/>
</dbReference>
<dbReference type="AlphaFoldDB" id="A0A1J0WFS5"/>
<gene>
    <name evidence="1" type="ORF">BOO69_06870</name>
</gene>
<evidence type="ECO:0000313" key="2">
    <source>
        <dbReference type="Proteomes" id="UP000181897"/>
    </source>
</evidence>
<dbReference type="OrthoDB" id="7726371at2"/>
<dbReference type="STRING" id="1917485.BOO69_06870"/>
<dbReference type="EMBL" id="CP018076">
    <property type="protein sequence ID" value="APE43167.1"/>
    <property type="molecule type" value="Genomic_DNA"/>
</dbReference>